<protein>
    <submittedName>
        <fullName evidence="1">Uncharacterized protein</fullName>
    </submittedName>
</protein>
<gene>
    <name evidence="1" type="ORF">L6452_27925</name>
</gene>
<name>A0ACB8ZYD8_ARCLA</name>
<dbReference type="EMBL" id="CM042055">
    <property type="protein sequence ID" value="KAI3702198.1"/>
    <property type="molecule type" value="Genomic_DNA"/>
</dbReference>
<reference evidence="2" key="1">
    <citation type="journal article" date="2022" name="Mol. Ecol. Resour.">
        <title>The genomes of chicory, endive, great burdock and yacon provide insights into Asteraceae palaeo-polyploidization history and plant inulin production.</title>
        <authorList>
            <person name="Fan W."/>
            <person name="Wang S."/>
            <person name="Wang H."/>
            <person name="Wang A."/>
            <person name="Jiang F."/>
            <person name="Liu H."/>
            <person name="Zhao H."/>
            <person name="Xu D."/>
            <person name="Zhang Y."/>
        </authorList>
    </citation>
    <scope>NUCLEOTIDE SEQUENCE [LARGE SCALE GENOMIC DNA]</scope>
    <source>
        <strain evidence="2">cv. Niubang</strain>
    </source>
</reference>
<comment type="caution">
    <text evidence="1">The sequence shown here is derived from an EMBL/GenBank/DDBJ whole genome shotgun (WGS) entry which is preliminary data.</text>
</comment>
<reference evidence="1 2" key="2">
    <citation type="journal article" date="2022" name="Mol. Ecol. Resour.">
        <title>The genomes of chicory, endive, great burdock and yacon provide insights into Asteraceae paleo-polyploidization history and plant inulin production.</title>
        <authorList>
            <person name="Fan W."/>
            <person name="Wang S."/>
            <person name="Wang H."/>
            <person name="Wang A."/>
            <person name="Jiang F."/>
            <person name="Liu H."/>
            <person name="Zhao H."/>
            <person name="Xu D."/>
            <person name="Zhang Y."/>
        </authorList>
    </citation>
    <scope>NUCLEOTIDE SEQUENCE [LARGE SCALE GENOMIC DNA]</scope>
    <source>
        <strain evidence="2">cv. Niubang</strain>
    </source>
</reference>
<evidence type="ECO:0000313" key="1">
    <source>
        <dbReference type="EMBL" id="KAI3702198.1"/>
    </source>
</evidence>
<keyword evidence="2" id="KW-1185">Reference proteome</keyword>
<dbReference type="Proteomes" id="UP001055879">
    <property type="component" value="Linkage Group LG09"/>
</dbReference>
<accession>A0ACB8ZYD8</accession>
<evidence type="ECO:0000313" key="2">
    <source>
        <dbReference type="Proteomes" id="UP001055879"/>
    </source>
</evidence>
<sequence>MSSTGKYSTERKRMINNKALEPIILTSHIIVDGNKTSPILKRSVSEIPGIEVERDKLRIQNATFIKQIQELKFNLSNSDKTPDCIKCSNHAKSNCAGIIKAREKEITEQEKDIQRKDDLIKIVERAIKVKESMIANLQSRLKTTEQKSSELQDESVKLQNKFKAFEDKISALEIQNAELSKSIQADKEKSNLEKSYTQKMSELSKKANQEKKDLELRCLKLSKQVSDFEKVLITERDTFAKERKVLEDKSTELPKQISILQDLLEKERKAFQKTKSL</sequence>
<proteinExistence type="predicted"/>
<organism evidence="1 2">
    <name type="scientific">Arctium lappa</name>
    <name type="common">Greater burdock</name>
    <name type="synonym">Lappa major</name>
    <dbReference type="NCBI Taxonomy" id="4217"/>
    <lineage>
        <taxon>Eukaryota</taxon>
        <taxon>Viridiplantae</taxon>
        <taxon>Streptophyta</taxon>
        <taxon>Embryophyta</taxon>
        <taxon>Tracheophyta</taxon>
        <taxon>Spermatophyta</taxon>
        <taxon>Magnoliopsida</taxon>
        <taxon>eudicotyledons</taxon>
        <taxon>Gunneridae</taxon>
        <taxon>Pentapetalae</taxon>
        <taxon>asterids</taxon>
        <taxon>campanulids</taxon>
        <taxon>Asterales</taxon>
        <taxon>Asteraceae</taxon>
        <taxon>Carduoideae</taxon>
        <taxon>Cardueae</taxon>
        <taxon>Arctiinae</taxon>
        <taxon>Arctium</taxon>
    </lineage>
</organism>